<evidence type="ECO:0000313" key="4">
    <source>
        <dbReference type="EMBL" id="CAI5786733.1"/>
    </source>
</evidence>
<evidence type="ECO:0000256" key="1">
    <source>
        <dbReference type="ARBA" id="ARBA00038379"/>
    </source>
</evidence>
<evidence type="ECO:0000313" key="5">
    <source>
        <dbReference type="Proteomes" id="UP001178461"/>
    </source>
</evidence>
<evidence type="ECO:0000259" key="3">
    <source>
        <dbReference type="Pfam" id="PF12480"/>
    </source>
</evidence>
<organism evidence="4 5">
    <name type="scientific">Podarcis lilfordi</name>
    <name type="common">Lilford's wall lizard</name>
    <dbReference type="NCBI Taxonomy" id="74358"/>
    <lineage>
        <taxon>Eukaryota</taxon>
        <taxon>Metazoa</taxon>
        <taxon>Chordata</taxon>
        <taxon>Craniata</taxon>
        <taxon>Vertebrata</taxon>
        <taxon>Euteleostomi</taxon>
        <taxon>Lepidosauria</taxon>
        <taxon>Squamata</taxon>
        <taxon>Bifurcata</taxon>
        <taxon>Unidentata</taxon>
        <taxon>Episquamata</taxon>
        <taxon>Laterata</taxon>
        <taxon>Lacertibaenia</taxon>
        <taxon>Lacertidae</taxon>
        <taxon>Podarcis</taxon>
    </lineage>
</organism>
<feature type="region of interest" description="Disordered" evidence="2">
    <location>
        <begin position="155"/>
        <end position="211"/>
    </location>
</feature>
<feature type="domain" description="Golgi associated RAB2 interactor protein-like Rab2B-binding" evidence="3">
    <location>
        <begin position="85"/>
        <end position="149"/>
    </location>
</feature>
<name>A0AA35L069_9SAUR</name>
<dbReference type="PANTHER" id="PTHR22574">
    <property type="match status" value="1"/>
</dbReference>
<reference evidence="4" key="1">
    <citation type="submission" date="2022-12" db="EMBL/GenBank/DDBJ databases">
        <authorList>
            <person name="Alioto T."/>
            <person name="Alioto T."/>
            <person name="Gomez Garrido J."/>
        </authorList>
    </citation>
    <scope>NUCLEOTIDE SEQUENCE</scope>
</reference>
<dbReference type="AlphaFoldDB" id="A0AA35L069"/>
<dbReference type="EMBL" id="OX395135">
    <property type="protein sequence ID" value="CAI5786733.1"/>
    <property type="molecule type" value="Genomic_DNA"/>
</dbReference>
<dbReference type="GO" id="GO:0005634">
    <property type="term" value="C:nucleus"/>
    <property type="evidence" value="ECO:0007669"/>
    <property type="project" value="TreeGrafter"/>
</dbReference>
<dbReference type="PANTHER" id="PTHR22574:SF10">
    <property type="entry name" value="GOLGI-ASSOCIATED RAB2 INTERACTOR PROTEIN 1A"/>
    <property type="match status" value="1"/>
</dbReference>
<evidence type="ECO:0000256" key="2">
    <source>
        <dbReference type="SAM" id="MobiDB-lite"/>
    </source>
</evidence>
<sequence>MLGQQRSPAAAGWLGWLGQGGPRVATEAPPEACSPPECPCLEGPWLASTVLGRSWAWKGAYCASWSAPRITTCSPTRRSLRATSSRLLPLRYVRLSVHDEAQRILRVQTVTGKVYYLQLHQEHPIAVFALWSRLAEILQKGLSITTKDPNIHIRHSLVPSGSSPSSSSSGEYVDRATRGRSAMKKAGKKVTGALAHISKSPPKDKGKRKVSFQGDYNDELSALSNDIKVLFYDMPAPLVCARCKGRLSKMSRRHSREHRPSETDLDLLPWMDSRSYGLWQQETPSWLQPLNRLSSLAAAGLK</sequence>
<dbReference type="Proteomes" id="UP001178461">
    <property type="component" value="Chromosome 10"/>
</dbReference>
<gene>
    <name evidence="4" type="ORF">PODLI_1B006812</name>
</gene>
<feature type="compositionally biased region" description="Low complexity" evidence="2">
    <location>
        <begin position="159"/>
        <end position="170"/>
    </location>
</feature>
<comment type="similarity">
    <text evidence="1">Belongs to the GARIN family.</text>
</comment>
<protein>
    <recommendedName>
        <fullName evidence="3">Golgi associated RAB2 interactor protein-like Rab2B-binding domain-containing protein</fullName>
    </recommendedName>
</protein>
<proteinExistence type="inferred from homology"/>
<keyword evidence="5" id="KW-1185">Reference proteome</keyword>
<dbReference type="InterPro" id="IPR022168">
    <property type="entry name" value="GARIL-like_Rab2B-bd"/>
</dbReference>
<dbReference type="Pfam" id="PF12480">
    <property type="entry name" value="GARIL_Rab2_bd"/>
    <property type="match status" value="1"/>
</dbReference>
<accession>A0AA35L069</accession>